<dbReference type="EMBL" id="JAQJAE010000004">
    <property type="protein sequence ID" value="KAJ5598358.1"/>
    <property type="molecule type" value="Genomic_DNA"/>
</dbReference>
<protein>
    <recommendedName>
        <fullName evidence="2">DUF7580 domain-containing protein</fullName>
    </recommendedName>
</protein>
<dbReference type="PANTHER" id="PTHR35186:SF4">
    <property type="entry name" value="PRION-INHIBITION AND PROPAGATION HELO DOMAIN-CONTAINING PROTEIN"/>
    <property type="match status" value="1"/>
</dbReference>
<gene>
    <name evidence="3" type="ORF">N7537_008442</name>
</gene>
<dbReference type="AlphaFoldDB" id="A0AAD6E0E0"/>
<dbReference type="GeneID" id="81589739"/>
<evidence type="ECO:0000313" key="3">
    <source>
        <dbReference type="EMBL" id="KAJ5598358.1"/>
    </source>
</evidence>
<feature type="region of interest" description="Disordered" evidence="1">
    <location>
        <begin position="324"/>
        <end position="343"/>
    </location>
</feature>
<organism evidence="3 4">
    <name type="scientific">Penicillium hordei</name>
    <dbReference type="NCBI Taxonomy" id="40994"/>
    <lineage>
        <taxon>Eukaryota</taxon>
        <taxon>Fungi</taxon>
        <taxon>Dikarya</taxon>
        <taxon>Ascomycota</taxon>
        <taxon>Pezizomycotina</taxon>
        <taxon>Eurotiomycetes</taxon>
        <taxon>Eurotiomycetidae</taxon>
        <taxon>Eurotiales</taxon>
        <taxon>Aspergillaceae</taxon>
        <taxon>Penicillium</taxon>
    </lineage>
</organism>
<reference evidence="3" key="1">
    <citation type="journal article" date="2023" name="IMA Fungus">
        <title>Comparative genomic study of the Penicillium genus elucidates a diverse pangenome and 15 lateral gene transfer events.</title>
        <authorList>
            <person name="Petersen C."/>
            <person name="Sorensen T."/>
            <person name="Nielsen M.R."/>
            <person name="Sondergaard T.E."/>
            <person name="Sorensen J.L."/>
            <person name="Fitzpatrick D.A."/>
            <person name="Frisvad J.C."/>
            <person name="Nielsen K.L."/>
        </authorList>
    </citation>
    <scope>NUCLEOTIDE SEQUENCE</scope>
    <source>
        <strain evidence="3">IBT 12815</strain>
    </source>
</reference>
<dbReference type="InterPro" id="IPR056002">
    <property type="entry name" value="DUF7580"/>
</dbReference>
<evidence type="ECO:0000259" key="2">
    <source>
        <dbReference type="Pfam" id="PF24476"/>
    </source>
</evidence>
<evidence type="ECO:0000256" key="1">
    <source>
        <dbReference type="SAM" id="MobiDB-lite"/>
    </source>
</evidence>
<dbReference type="Proteomes" id="UP001213799">
    <property type="component" value="Unassembled WGS sequence"/>
</dbReference>
<reference evidence="3" key="2">
    <citation type="submission" date="2023-01" db="EMBL/GenBank/DDBJ databases">
        <authorList>
            <person name="Petersen C."/>
        </authorList>
    </citation>
    <scope>NUCLEOTIDE SEQUENCE</scope>
    <source>
        <strain evidence="3">IBT 12815</strain>
    </source>
</reference>
<sequence>MSGFEVAGVVLSALPLIITAVGKYKATARILKNFRHKEPHVQKLIQALENQKFCVESELVIIWNGAFSKEDLVPMPPTSNDFNSPMVALAIQKHLGPGYQHFIAALSRCEEALVEIATHLHGLASNGQGLSMLIQGNPPRLNGSYEFTKKIKFALKKDDLERHVKDLENATNNLSRIRDYSRLRIPVTLQSTSSAASRIMSSFDAIRSHACRLYATISTAYAETCHPEHEAHLFLQSRAKSLLAKGPKPRKSPVTFTISFGQVGPDDRCSPSMATKVKILEGDTFTPQSSDITVPTRGATTIIQSSSTDHHRVSYQIDAQIRHSRSTPLTNPSSSSQQPSPPQVIQDLCLHMSQGIELQGLHLSKDGQLCYHQSPGRAIRTQLGKTASTIHSLDELLQPTSTIKLYLNFRIALSFKIASSILQLNDTKWYRRPITSDMIYILCENSGTPGSAHRPFISRKFTPSLEESCALSAKRAMLELGIILLELWKNQTFASYATQSQNPYHTLGARYDLARNWLDANMNEVLPIYSDVVTRCIECTFATSSADYKWSDTEFRKSVYDYVIKPLGKLVYPSLGE</sequence>
<evidence type="ECO:0000313" key="4">
    <source>
        <dbReference type="Proteomes" id="UP001213799"/>
    </source>
</evidence>
<dbReference type="PANTHER" id="PTHR35186">
    <property type="entry name" value="ANK_REP_REGION DOMAIN-CONTAINING PROTEIN"/>
    <property type="match status" value="1"/>
</dbReference>
<dbReference type="Pfam" id="PF24476">
    <property type="entry name" value="DUF7580"/>
    <property type="match status" value="1"/>
</dbReference>
<dbReference type="RefSeq" id="XP_056751573.1">
    <property type="nucleotide sequence ID" value="XM_056899497.1"/>
</dbReference>
<proteinExistence type="predicted"/>
<accession>A0AAD6E0E0</accession>
<feature type="domain" description="DUF7580" evidence="2">
    <location>
        <begin position="337"/>
        <end position="570"/>
    </location>
</feature>
<comment type="caution">
    <text evidence="3">The sequence shown here is derived from an EMBL/GenBank/DDBJ whole genome shotgun (WGS) entry which is preliminary data.</text>
</comment>
<name>A0AAD6E0E0_9EURO</name>
<keyword evidence="4" id="KW-1185">Reference proteome</keyword>